<keyword evidence="8" id="KW-1185">Reference proteome</keyword>
<dbReference type="InterPro" id="IPR029044">
    <property type="entry name" value="Nucleotide-diphossugar_trans"/>
</dbReference>
<evidence type="ECO:0000256" key="2">
    <source>
        <dbReference type="ARBA" id="ARBA00007677"/>
    </source>
</evidence>
<organism evidence="7 8">
    <name type="scientific">Cyberlindnera jadinii (strain ATCC 18201 / CBS 1600 / BCRC 20928 / JCM 3617 / NBRC 0987 / NRRL Y-1542)</name>
    <name type="common">Torula yeast</name>
    <name type="synonym">Candida utilis</name>
    <dbReference type="NCBI Taxonomy" id="983966"/>
    <lineage>
        <taxon>Eukaryota</taxon>
        <taxon>Fungi</taxon>
        <taxon>Dikarya</taxon>
        <taxon>Ascomycota</taxon>
        <taxon>Saccharomycotina</taxon>
        <taxon>Saccharomycetes</taxon>
        <taxon>Phaffomycetales</taxon>
        <taxon>Phaffomycetaceae</taxon>
        <taxon>Cyberlindnera</taxon>
    </lineage>
</organism>
<keyword evidence="5" id="KW-0812">Transmembrane</keyword>
<gene>
    <name evidence="7" type="ORF">CYBJADRAFT_172787</name>
</gene>
<evidence type="ECO:0000256" key="1">
    <source>
        <dbReference type="ARBA" id="ARBA00004606"/>
    </source>
</evidence>
<keyword evidence="4 7" id="KW-0808">Transferase</keyword>
<dbReference type="Gene3D" id="3.90.550.10">
    <property type="entry name" value="Spore Coat Polysaccharide Biosynthesis Protein SpsA, Chain A"/>
    <property type="match status" value="1"/>
</dbReference>
<dbReference type="SUPFAM" id="SSF53448">
    <property type="entry name" value="Nucleotide-diphospho-sugar transferases"/>
    <property type="match status" value="1"/>
</dbReference>
<keyword evidence="5" id="KW-0735">Signal-anchor</keyword>
<dbReference type="PANTHER" id="PTHR31121">
    <property type="entry name" value="ALPHA-1,2 MANNOSYLTRANSFERASE KTR1"/>
    <property type="match status" value="1"/>
</dbReference>
<evidence type="ECO:0000256" key="5">
    <source>
        <dbReference type="ARBA" id="ARBA00022968"/>
    </source>
</evidence>
<dbReference type="Proteomes" id="UP000094389">
    <property type="component" value="Unassembled WGS sequence"/>
</dbReference>
<name>A0A1E4S3D8_CYBJN</name>
<sequence>MCLITLIKGTHRPRLISLVDDTSINKVNAGTEQLGGGRVLTHSDKQFGIKSKPIGGGSNGVFITVMESSQVFPMLETLVAYESRFNHRYHYDWVIFSDRALPLHMKRQAQFLTSGKVKFSMIDRSHWSFPKGVDAERAYAWRGRMEALHLTEGNYMDSRHRSRFLSGVLQNLEELSSYDYYWLVEPGSALTCDINYDVFQFMKQEGKRFSFIAAERGDDRRAPSIFNKTLEFIQEFPELIPSDNGTSFVNMNTELDNLQQNYHCEFWSQNEIGDLNWLRSKEYMKFYSYLESTGGFYLENWTDAMFKTLASSILLPPKQVHWFNDIGYTFHGKEVCPSDQLSREVLRCSCDKSKSVTWNPKRYCMHKYFIINHYERPEDWRDHLNRGVS</sequence>
<dbReference type="GO" id="GO:0006487">
    <property type="term" value="P:protein N-linked glycosylation"/>
    <property type="evidence" value="ECO:0007669"/>
    <property type="project" value="TreeGrafter"/>
</dbReference>
<reference evidence="7 8" key="1">
    <citation type="journal article" date="2016" name="Proc. Natl. Acad. Sci. U.S.A.">
        <title>Comparative genomics of biotechnologically important yeasts.</title>
        <authorList>
            <person name="Riley R."/>
            <person name="Haridas S."/>
            <person name="Wolfe K.H."/>
            <person name="Lopes M.R."/>
            <person name="Hittinger C.T."/>
            <person name="Goeker M."/>
            <person name="Salamov A.A."/>
            <person name="Wisecaver J.H."/>
            <person name="Long T.M."/>
            <person name="Calvey C.H."/>
            <person name="Aerts A.L."/>
            <person name="Barry K.W."/>
            <person name="Choi C."/>
            <person name="Clum A."/>
            <person name="Coughlan A.Y."/>
            <person name="Deshpande S."/>
            <person name="Douglass A.P."/>
            <person name="Hanson S.J."/>
            <person name="Klenk H.-P."/>
            <person name="LaButti K.M."/>
            <person name="Lapidus A."/>
            <person name="Lindquist E.A."/>
            <person name="Lipzen A.M."/>
            <person name="Meier-Kolthoff J.P."/>
            <person name="Ohm R.A."/>
            <person name="Otillar R.P."/>
            <person name="Pangilinan J.L."/>
            <person name="Peng Y."/>
            <person name="Rokas A."/>
            <person name="Rosa C.A."/>
            <person name="Scheuner C."/>
            <person name="Sibirny A.A."/>
            <person name="Slot J.C."/>
            <person name="Stielow J.B."/>
            <person name="Sun H."/>
            <person name="Kurtzman C.P."/>
            <person name="Blackwell M."/>
            <person name="Grigoriev I.V."/>
            <person name="Jeffries T.W."/>
        </authorList>
    </citation>
    <scope>NUCLEOTIDE SEQUENCE [LARGE SCALE GENOMIC DNA]</scope>
    <source>
        <strain evidence="8">ATCC 18201 / CBS 1600 / BCRC 20928 / JCM 3617 / NBRC 0987 / NRRL Y-1542</strain>
    </source>
</reference>
<dbReference type="PANTHER" id="PTHR31121:SF11">
    <property type="entry name" value="MANNOSYLTRANSFERASE KTR3-RELATED"/>
    <property type="match status" value="1"/>
</dbReference>
<dbReference type="InterPro" id="IPR002685">
    <property type="entry name" value="Glyco_trans_15"/>
</dbReference>
<evidence type="ECO:0000256" key="6">
    <source>
        <dbReference type="PIRSR" id="PIRSR018153-1"/>
    </source>
</evidence>
<evidence type="ECO:0000313" key="8">
    <source>
        <dbReference type="Proteomes" id="UP000094389"/>
    </source>
</evidence>
<accession>A0A1E4S3D8</accession>
<dbReference type="AlphaFoldDB" id="A0A1E4S3D8"/>
<protein>
    <submittedName>
        <fullName evidence="7">Nucleotide-diphospho-sugar transferase</fullName>
    </submittedName>
</protein>
<dbReference type="GO" id="GO:0000032">
    <property type="term" value="P:cell wall mannoprotein biosynthetic process"/>
    <property type="evidence" value="ECO:0007669"/>
    <property type="project" value="TreeGrafter"/>
</dbReference>
<dbReference type="EMBL" id="KV453929">
    <property type="protein sequence ID" value="ODV74029.1"/>
    <property type="molecule type" value="Genomic_DNA"/>
</dbReference>
<dbReference type="GO" id="GO:0000026">
    <property type="term" value="F:alpha-1,2-mannosyltransferase activity"/>
    <property type="evidence" value="ECO:0007669"/>
    <property type="project" value="TreeGrafter"/>
</dbReference>
<dbReference type="PIRSF" id="PIRSF018153">
    <property type="entry name" value="Glyco_trans_15"/>
    <property type="match status" value="1"/>
</dbReference>
<dbReference type="GO" id="GO:0005794">
    <property type="term" value="C:Golgi apparatus"/>
    <property type="evidence" value="ECO:0007669"/>
    <property type="project" value="TreeGrafter"/>
</dbReference>
<evidence type="ECO:0000256" key="3">
    <source>
        <dbReference type="ARBA" id="ARBA00022676"/>
    </source>
</evidence>
<comment type="similarity">
    <text evidence="2">Belongs to the glycosyltransferase 15 family.</text>
</comment>
<comment type="subcellular location">
    <subcellularLocation>
        <location evidence="1">Membrane</location>
        <topology evidence="1">Single-pass type II membrane protein</topology>
    </subcellularLocation>
</comment>
<feature type="active site" description="Nucleophile" evidence="6">
    <location>
        <position position="271"/>
    </location>
</feature>
<dbReference type="STRING" id="983966.A0A1E4S3D8"/>
<proteinExistence type="inferred from homology"/>
<dbReference type="RefSeq" id="XP_020071068.1">
    <property type="nucleotide sequence ID" value="XM_020216396.1"/>
</dbReference>
<dbReference type="OrthoDB" id="439943at2759"/>
<evidence type="ECO:0000313" key="7">
    <source>
        <dbReference type="EMBL" id="ODV74029.1"/>
    </source>
</evidence>
<dbReference type="GeneID" id="30990792"/>
<evidence type="ECO:0000256" key="4">
    <source>
        <dbReference type="ARBA" id="ARBA00022679"/>
    </source>
</evidence>
<keyword evidence="3" id="KW-0328">Glycosyltransferase</keyword>
<dbReference type="GO" id="GO:0006493">
    <property type="term" value="P:protein O-linked glycosylation"/>
    <property type="evidence" value="ECO:0007669"/>
    <property type="project" value="TreeGrafter"/>
</dbReference>
<dbReference type="Pfam" id="PF01793">
    <property type="entry name" value="Glyco_transf_15"/>
    <property type="match status" value="1"/>
</dbReference>
<dbReference type="GO" id="GO:0016020">
    <property type="term" value="C:membrane"/>
    <property type="evidence" value="ECO:0007669"/>
    <property type="project" value="UniProtKB-SubCell"/>
</dbReference>